<feature type="transmembrane region" description="Helical" evidence="5">
    <location>
        <begin position="64"/>
        <end position="80"/>
    </location>
</feature>
<feature type="coiled-coil region" evidence="4">
    <location>
        <begin position="426"/>
        <end position="453"/>
    </location>
</feature>
<keyword evidence="8" id="KW-1185">Reference proteome</keyword>
<keyword evidence="2 3" id="KW-0807">Transducer</keyword>
<evidence type="ECO:0000256" key="5">
    <source>
        <dbReference type="SAM" id="Phobius"/>
    </source>
</evidence>
<dbReference type="InterPro" id="IPR004089">
    <property type="entry name" value="MCPsignal_dom"/>
</dbReference>
<feature type="transmembrane region" description="Helical" evidence="5">
    <location>
        <begin position="36"/>
        <end position="57"/>
    </location>
</feature>
<protein>
    <submittedName>
        <fullName evidence="7">Methyl-accepting chemotaxis protein</fullName>
    </submittedName>
</protein>
<dbReference type="PROSITE" id="PS50111">
    <property type="entry name" value="CHEMOTAXIS_TRANSDUC_2"/>
    <property type="match status" value="1"/>
</dbReference>
<dbReference type="CDD" id="cd11386">
    <property type="entry name" value="MCP_signal"/>
    <property type="match status" value="1"/>
</dbReference>
<gene>
    <name evidence="7" type="ORF">SCD92_04615</name>
</gene>
<name>A0ABU4RUS5_9GAMM</name>
<keyword evidence="5" id="KW-0812">Transmembrane</keyword>
<dbReference type="RefSeq" id="WP_302724651.1">
    <property type="nucleotide sequence ID" value="NZ_JAULRU010000823.1"/>
</dbReference>
<feature type="domain" description="Methyl-accepting transducer" evidence="6">
    <location>
        <begin position="229"/>
        <end position="462"/>
    </location>
</feature>
<proteinExistence type="predicted"/>
<evidence type="ECO:0000256" key="4">
    <source>
        <dbReference type="SAM" id="Coils"/>
    </source>
</evidence>
<evidence type="ECO:0000313" key="7">
    <source>
        <dbReference type="EMBL" id="MDX6848630.1"/>
    </source>
</evidence>
<evidence type="ECO:0000259" key="6">
    <source>
        <dbReference type="PROSITE" id="PS50111"/>
    </source>
</evidence>
<keyword evidence="4" id="KW-0175">Coiled coil</keyword>
<organism evidence="7 8">
    <name type="scientific">Gilvimarinus gilvus</name>
    <dbReference type="NCBI Taxonomy" id="3058038"/>
    <lineage>
        <taxon>Bacteria</taxon>
        <taxon>Pseudomonadati</taxon>
        <taxon>Pseudomonadota</taxon>
        <taxon>Gammaproteobacteria</taxon>
        <taxon>Cellvibrionales</taxon>
        <taxon>Cellvibrionaceae</taxon>
        <taxon>Gilvimarinus</taxon>
    </lineage>
</organism>
<reference evidence="7 8" key="1">
    <citation type="submission" date="2023-11" db="EMBL/GenBank/DDBJ databases">
        <title>Gilvimarinus fulvus sp. nov., isolated from the surface of Kelp.</title>
        <authorList>
            <person name="Sun Y.Y."/>
            <person name="Gong Y."/>
            <person name="Du Z.J."/>
        </authorList>
    </citation>
    <scope>NUCLEOTIDE SEQUENCE [LARGE SCALE GENOMIC DNA]</scope>
    <source>
        <strain evidence="7 8">SDUM040013</strain>
    </source>
</reference>
<dbReference type="PANTHER" id="PTHR32089:SF112">
    <property type="entry name" value="LYSOZYME-LIKE PROTEIN-RELATED"/>
    <property type="match status" value="1"/>
</dbReference>
<evidence type="ECO:0000256" key="2">
    <source>
        <dbReference type="ARBA" id="ARBA00023224"/>
    </source>
</evidence>
<comment type="caution">
    <text evidence="7">The sequence shown here is derived from an EMBL/GenBank/DDBJ whole genome shotgun (WGS) entry which is preliminary data.</text>
</comment>
<feature type="transmembrane region" description="Helical" evidence="5">
    <location>
        <begin position="12"/>
        <end position="30"/>
    </location>
</feature>
<dbReference type="PANTHER" id="PTHR32089">
    <property type="entry name" value="METHYL-ACCEPTING CHEMOTAXIS PROTEIN MCPB"/>
    <property type="match status" value="1"/>
</dbReference>
<dbReference type="Gene3D" id="1.10.287.950">
    <property type="entry name" value="Methyl-accepting chemotaxis protein"/>
    <property type="match status" value="1"/>
</dbReference>
<dbReference type="Pfam" id="PF00015">
    <property type="entry name" value="MCPsignal"/>
    <property type="match status" value="1"/>
</dbReference>
<keyword evidence="5" id="KW-0472">Membrane</keyword>
<sequence length="499" mass="54079">MTSLQDYRERTDKAMLILLLLQVPILWISGLMGAGLFLFSVISSSILGGVAFVCFIVLRGHWQASVAFAILMMSFSAILIQSQLGMIEMHFHIFAMMAVFLVYEDWRPIVAALLTVALHHISFTLWQLAETSIGGMPLMAFAVECTWGITFLHAAFAGFEATILSILAEILRRRTQVDQAVVRVVEEVASSRNLLARCEHDETDSGRAVNELVSTLQDSFIGLRESADNSESLSDALDEISSNLGRLIAMQYDQTSNIAMSTEEMLNSIGAVEQSSTRSAQLTNHLEDEVSAASQSMTAIVSSIRGLESDMGDVAGSMNQVNDDTLAVGSIVESITAISEQTNLLALNAAIEAARAGESGRGFAVVADEVRTLAARTKSSASEIGTLIEKLNSSVAKTVESMGRSQQEMERSSSEVMTVGDKLAAIAEETRQVNEMSQAIAQALEEQRRVMEKIGSNTNAINTEGREMSSVSEKLVRGASELRGTISENRAVIAQYQVQ</sequence>
<evidence type="ECO:0000256" key="3">
    <source>
        <dbReference type="PROSITE-ProRule" id="PRU00284"/>
    </source>
</evidence>
<dbReference type="SUPFAM" id="SSF58104">
    <property type="entry name" value="Methyl-accepting chemotaxis protein (MCP) signaling domain"/>
    <property type="match status" value="1"/>
</dbReference>
<dbReference type="Proteomes" id="UP001273505">
    <property type="component" value="Unassembled WGS sequence"/>
</dbReference>
<evidence type="ECO:0000256" key="1">
    <source>
        <dbReference type="ARBA" id="ARBA00004370"/>
    </source>
</evidence>
<comment type="subcellular location">
    <subcellularLocation>
        <location evidence="1">Membrane</location>
    </subcellularLocation>
</comment>
<keyword evidence="5" id="KW-1133">Transmembrane helix</keyword>
<dbReference type="EMBL" id="JAXAFO010000005">
    <property type="protein sequence ID" value="MDX6848630.1"/>
    <property type="molecule type" value="Genomic_DNA"/>
</dbReference>
<accession>A0ABU4RUS5</accession>
<evidence type="ECO:0000313" key="8">
    <source>
        <dbReference type="Proteomes" id="UP001273505"/>
    </source>
</evidence>
<dbReference type="SMART" id="SM00283">
    <property type="entry name" value="MA"/>
    <property type="match status" value="1"/>
</dbReference>